<name>A0A0H2SFW4_9AGAM</name>
<dbReference type="Proteomes" id="UP000053477">
    <property type="component" value="Unassembled WGS sequence"/>
</dbReference>
<organism evidence="1 2">
    <name type="scientific">Schizopora paradoxa</name>
    <dbReference type="NCBI Taxonomy" id="27342"/>
    <lineage>
        <taxon>Eukaryota</taxon>
        <taxon>Fungi</taxon>
        <taxon>Dikarya</taxon>
        <taxon>Basidiomycota</taxon>
        <taxon>Agaricomycotina</taxon>
        <taxon>Agaricomycetes</taxon>
        <taxon>Hymenochaetales</taxon>
        <taxon>Schizoporaceae</taxon>
        <taxon>Schizopora</taxon>
    </lineage>
</organism>
<protein>
    <recommendedName>
        <fullName evidence="3">F-box domain-containing protein</fullName>
    </recommendedName>
</protein>
<gene>
    <name evidence="1" type="ORF">SCHPADRAFT_234910</name>
</gene>
<dbReference type="InterPro" id="IPR032675">
    <property type="entry name" value="LRR_dom_sf"/>
</dbReference>
<dbReference type="EMBL" id="KQ085922">
    <property type="protein sequence ID" value="KLO15936.1"/>
    <property type="molecule type" value="Genomic_DNA"/>
</dbReference>
<proteinExistence type="predicted"/>
<keyword evidence="2" id="KW-1185">Reference proteome</keyword>
<dbReference type="Gene3D" id="3.80.10.10">
    <property type="entry name" value="Ribonuclease Inhibitor"/>
    <property type="match status" value="1"/>
</dbReference>
<reference evidence="1 2" key="1">
    <citation type="submission" date="2015-04" db="EMBL/GenBank/DDBJ databases">
        <title>Complete genome sequence of Schizopora paradoxa KUC8140, a cosmopolitan wood degrader in East Asia.</title>
        <authorList>
            <consortium name="DOE Joint Genome Institute"/>
            <person name="Min B."/>
            <person name="Park H."/>
            <person name="Jang Y."/>
            <person name="Kim J.-J."/>
            <person name="Kim K.H."/>
            <person name="Pangilinan J."/>
            <person name="Lipzen A."/>
            <person name="Riley R."/>
            <person name="Grigoriev I.V."/>
            <person name="Spatafora J.W."/>
            <person name="Choi I.-G."/>
        </authorList>
    </citation>
    <scope>NUCLEOTIDE SEQUENCE [LARGE SCALE GENOMIC DNA]</scope>
    <source>
        <strain evidence="1 2">KUC8140</strain>
    </source>
</reference>
<evidence type="ECO:0000313" key="1">
    <source>
        <dbReference type="EMBL" id="KLO15936.1"/>
    </source>
</evidence>
<accession>A0A0H2SFW4</accession>
<dbReference type="SUPFAM" id="SSF52047">
    <property type="entry name" value="RNI-like"/>
    <property type="match status" value="1"/>
</dbReference>
<evidence type="ECO:0008006" key="3">
    <source>
        <dbReference type="Google" id="ProtNLM"/>
    </source>
</evidence>
<sequence length="503" mass="56234">MRPSYIEPCAQPSPNHHLTRQLEHECLRMDSEQHETEQSAVMIDDEQRTDPSPHPSLVGLAPEIWLEVLSHAPRSIIGTGQWEDMFALSISQVCSSLRELALGTPQLWASVEWQPTGESTMEQAKGFMHLWMLHLERSKQAPLELDLCPMREGGETFGELLEATLAHQSRFQTFNILCNSEQLSPERVYLLSSAPILEDADICVNHCLPRQGEGAGQEEADRGGSIAVDLSGCCALKRLNIEGNSSLNRDTGHLEHLTNSSLIHSFRGQDITCTHLMSFFRSAPSLERMTVNVSVGNIVPPIIPRVSLPRLRFLYLFLGSGDTMAPDSLFGSLHLPSLEKLFLNVNVMGTFGGVWQHATSLQNLRSLKLSYTHNMGPTGQDEIRTLLSFMPLLTSLHISAGWLSSVTMDQLKLQDWPYINLCPELETITLDSDPFRENVKSHFVEVGPLIEMISSRWRSRNGENGPTAGSLKHIQVRFPGIQNIQEMEQIRTFMGEGLVVQLL</sequence>
<dbReference type="InParanoid" id="A0A0H2SFW4"/>
<dbReference type="OrthoDB" id="2269034at2759"/>
<evidence type="ECO:0000313" key="2">
    <source>
        <dbReference type="Proteomes" id="UP000053477"/>
    </source>
</evidence>
<dbReference type="AlphaFoldDB" id="A0A0H2SFW4"/>